<dbReference type="EMBL" id="JBHSIV010000029">
    <property type="protein sequence ID" value="MFC5065002.1"/>
    <property type="molecule type" value="Genomic_DNA"/>
</dbReference>
<dbReference type="RefSeq" id="WP_378038340.1">
    <property type="nucleotide sequence ID" value="NZ_JBHSIV010000029.1"/>
</dbReference>
<evidence type="ECO:0000313" key="2">
    <source>
        <dbReference type="Proteomes" id="UP001595947"/>
    </source>
</evidence>
<accession>A0ABV9YST9</accession>
<proteinExistence type="predicted"/>
<organism evidence="1 2">
    <name type="scientific">Actinomycetospora atypica</name>
    <dbReference type="NCBI Taxonomy" id="1290095"/>
    <lineage>
        <taxon>Bacteria</taxon>
        <taxon>Bacillati</taxon>
        <taxon>Actinomycetota</taxon>
        <taxon>Actinomycetes</taxon>
        <taxon>Pseudonocardiales</taxon>
        <taxon>Pseudonocardiaceae</taxon>
        <taxon>Actinomycetospora</taxon>
    </lineage>
</organism>
<protein>
    <submittedName>
        <fullName evidence="1">Cupin</fullName>
    </submittedName>
</protein>
<comment type="caution">
    <text evidence="1">The sequence shown here is derived from an EMBL/GenBank/DDBJ whole genome shotgun (WGS) entry which is preliminary data.</text>
</comment>
<gene>
    <name evidence="1" type="ORF">ACFPBZ_22460</name>
</gene>
<dbReference type="InterPro" id="IPR011051">
    <property type="entry name" value="RmlC_Cupin_sf"/>
</dbReference>
<dbReference type="InterPro" id="IPR014710">
    <property type="entry name" value="RmlC-like_jellyroll"/>
</dbReference>
<evidence type="ECO:0000313" key="1">
    <source>
        <dbReference type="EMBL" id="MFC5065002.1"/>
    </source>
</evidence>
<dbReference type="SUPFAM" id="SSF51182">
    <property type="entry name" value="RmlC-like cupins"/>
    <property type="match status" value="1"/>
</dbReference>
<dbReference type="Proteomes" id="UP001595947">
    <property type="component" value="Unassembled WGS sequence"/>
</dbReference>
<dbReference type="Gene3D" id="2.60.120.10">
    <property type="entry name" value="Jelly Rolls"/>
    <property type="match status" value="1"/>
</dbReference>
<reference evidence="2" key="1">
    <citation type="journal article" date="2019" name="Int. J. Syst. Evol. Microbiol.">
        <title>The Global Catalogue of Microorganisms (GCM) 10K type strain sequencing project: providing services to taxonomists for standard genome sequencing and annotation.</title>
        <authorList>
            <consortium name="The Broad Institute Genomics Platform"/>
            <consortium name="The Broad Institute Genome Sequencing Center for Infectious Disease"/>
            <person name="Wu L."/>
            <person name="Ma J."/>
        </authorList>
    </citation>
    <scope>NUCLEOTIDE SEQUENCE [LARGE SCALE GENOMIC DNA]</scope>
    <source>
        <strain evidence="2">CGMCC 4.7093</strain>
    </source>
</reference>
<keyword evidence="2" id="KW-1185">Reference proteome</keyword>
<name>A0ABV9YST9_9PSEU</name>
<sequence>MTATTGMQKGDLAAAPADTHGAISKKTVELDGVSVTEVTFGVGAKWSKDLKPDVGTSSCELPHVALVLSGTLHVVMDDGSEDDFGPHSVMLLPPGHDAWSVGDEPCTFVEFSRGNDLYG</sequence>